<feature type="compositionally biased region" description="Basic and acidic residues" evidence="5">
    <location>
        <begin position="757"/>
        <end position="778"/>
    </location>
</feature>
<dbReference type="InterPro" id="IPR004328">
    <property type="entry name" value="BRO1_dom"/>
</dbReference>
<dbReference type="Gene3D" id="1.20.140.50">
    <property type="entry name" value="alix/aip1 like domains"/>
    <property type="match status" value="1"/>
</dbReference>
<dbReference type="SMART" id="SM01041">
    <property type="entry name" value="BRO1"/>
    <property type="match status" value="1"/>
</dbReference>
<dbReference type="Proteomes" id="UP000549394">
    <property type="component" value="Unassembled WGS sequence"/>
</dbReference>
<evidence type="ECO:0000256" key="5">
    <source>
        <dbReference type="SAM" id="MobiDB-lite"/>
    </source>
</evidence>
<dbReference type="Pfam" id="PF13949">
    <property type="entry name" value="ALIX_LYPXL_bnd"/>
    <property type="match status" value="1"/>
</dbReference>
<dbReference type="Gene3D" id="1.25.40.280">
    <property type="entry name" value="alix/aip1 like domains"/>
    <property type="match status" value="1"/>
</dbReference>
<dbReference type="PANTHER" id="PTHR23030:SF30">
    <property type="entry name" value="TYROSINE-PROTEIN PHOSPHATASE NON-RECEPTOR TYPE 23"/>
    <property type="match status" value="1"/>
</dbReference>
<evidence type="ECO:0000256" key="4">
    <source>
        <dbReference type="ARBA" id="ARBA00022753"/>
    </source>
</evidence>
<gene>
    <name evidence="7" type="ORF">DGYR_LOCUS10566</name>
</gene>
<dbReference type="OrthoDB" id="10266451at2759"/>
<dbReference type="PROSITE" id="PS51180">
    <property type="entry name" value="BRO1"/>
    <property type="match status" value="1"/>
</dbReference>
<protein>
    <submittedName>
        <fullName evidence="7">DgyrCDS11220</fullName>
    </submittedName>
</protein>
<organism evidence="7 8">
    <name type="scientific">Dimorphilus gyrociliatus</name>
    <dbReference type="NCBI Taxonomy" id="2664684"/>
    <lineage>
        <taxon>Eukaryota</taxon>
        <taxon>Metazoa</taxon>
        <taxon>Spiralia</taxon>
        <taxon>Lophotrochozoa</taxon>
        <taxon>Annelida</taxon>
        <taxon>Polychaeta</taxon>
        <taxon>Polychaeta incertae sedis</taxon>
        <taxon>Dinophilidae</taxon>
        <taxon>Dimorphilus</taxon>
    </lineage>
</organism>
<dbReference type="Pfam" id="PF03097">
    <property type="entry name" value="BRO1"/>
    <property type="match status" value="1"/>
</dbReference>
<evidence type="ECO:0000313" key="8">
    <source>
        <dbReference type="Proteomes" id="UP000549394"/>
    </source>
</evidence>
<dbReference type="InterPro" id="IPR038499">
    <property type="entry name" value="BRO1_sf"/>
</dbReference>
<dbReference type="GO" id="GO:0045022">
    <property type="term" value="P:early endosome to late endosome transport"/>
    <property type="evidence" value="ECO:0007669"/>
    <property type="project" value="TreeGrafter"/>
</dbReference>
<dbReference type="GO" id="GO:0043328">
    <property type="term" value="P:protein transport to vacuole involved in ubiquitin-dependent protein catabolic process via the multivesicular body sorting pathway"/>
    <property type="evidence" value="ECO:0007669"/>
    <property type="project" value="TreeGrafter"/>
</dbReference>
<keyword evidence="4" id="KW-0967">Endosome</keyword>
<keyword evidence="8" id="KW-1185">Reference proteome</keyword>
<dbReference type="PANTHER" id="PTHR23030">
    <property type="entry name" value="PCD6 INTERACTING PROTEIN-RELATED"/>
    <property type="match status" value="1"/>
</dbReference>
<keyword evidence="3" id="KW-0963">Cytoplasm</keyword>
<feature type="region of interest" description="Disordered" evidence="5">
    <location>
        <begin position="749"/>
        <end position="791"/>
    </location>
</feature>
<accession>A0A7I8W4J6</accession>
<dbReference type="Gene3D" id="1.20.120.560">
    <property type="entry name" value="alix/aip1 in complex with the ypdl late domain"/>
    <property type="match status" value="1"/>
</dbReference>
<name>A0A7I8W4J6_9ANNE</name>
<reference evidence="7 8" key="1">
    <citation type="submission" date="2020-08" db="EMBL/GenBank/DDBJ databases">
        <authorList>
            <person name="Hejnol A."/>
        </authorList>
    </citation>
    <scope>NUCLEOTIDE SEQUENCE [LARGE SCALE GENOMIC DNA]</scope>
</reference>
<feature type="domain" description="BRO1" evidence="6">
    <location>
        <begin position="8"/>
        <end position="395"/>
    </location>
</feature>
<feature type="compositionally biased region" description="Polar residues" evidence="5">
    <location>
        <begin position="825"/>
        <end position="851"/>
    </location>
</feature>
<comment type="caution">
    <text evidence="7">The sequence shown here is derived from an EMBL/GenBank/DDBJ whole genome shotgun (WGS) entry which is preliminary data.</text>
</comment>
<evidence type="ECO:0000313" key="7">
    <source>
        <dbReference type="EMBL" id="CAD5122815.1"/>
    </source>
</evidence>
<evidence type="ECO:0000256" key="3">
    <source>
        <dbReference type="ARBA" id="ARBA00022490"/>
    </source>
</evidence>
<dbReference type="EMBL" id="CAJFCJ010000018">
    <property type="protein sequence ID" value="CAD5122815.1"/>
    <property type="molecule type" value="Genomic_DNA"/>
</dbReference>
<comment type="subcellular location">
    <subcellularLocation>
        <location evidence="2">Cytoplasm</location>
    </subcellularLocation>
    <subcellularLocation>
        <location evidence="1">Endosome</location>
    </subcellularLocation>
</comment>
<dbReference type="InterPro" id="IPR025304">
    <property type="entry name" value="ALIX_V_dom"/>
</dbReference>
<evidence type="ECO:0000259" key="6">
    <source>
        <dbReference type="PROSITE" id="PS51180"/>
    </source>
</evidence>
<proteinExistence type="predicted"/>
<dbReference type="GO" id="GO:0005768">
    <property type="term" value="C:endosome"/>
    <property type="evidence" value="ECO:0007669"/>
    <property type="project" value="UniProtKB-SubCell"/>
</dbReference>
<sequence>MEAVPRLPMMSFESKQCSDSVEFTPVLRSYILNHYGENPSKYEKALEELENLRTTATKCSKDLTRCSILKKYYAQLHMLHNRFPMGEADPVAVAFTWDDAFGGSTVVHADIKFEQACILYNIGCLYSSLGASDTRNTQESLKASCTHFQIAAGAFETVRDSFNPSYSSDFDSDVLTFQSNLLLAQAQECILEKSMSENRKSTITTKIAARIRQFYTECQKILELKHTAKILGAKKHKEWKKRIDLRIIYHHCLTYFYSGMQAEETEKWGERLMYFEAALEQMQSCLKLAKDSIQMEETVRFVNDVVTGKFNSAKKDNDFVYHAKVPKLEDFTPVEGATLVKGIIFDHTDVEISGLDIFRELVPLEAHEASSIYSEEKAKLLRVIGTEVSDADEELTQRMNQLAFDKEFLNIDKQVLPDSVLEKCAAISAMPNSTSDLRQCLHSLSGAASKIEEKITKIHNIIAKEKRNEDTFQKTFGKRQVDSRLIELGNNAEESAELVDKAAQTTQVLCQAMDDHIANLKLLCDPQELNRNLPNRSILTENEEDVKIIKQMIKLMEKIDEMVKQRKLLETSLRDAIHSDDITKVIAGKGGTQDQEEYFRTELKKHDENLNLLRQNIGAQTNILKALAECYVKFAPIRRELSEIDQKRNKKIESLIESFDVYTDLINKWKNGMEFYDKRDAIITNILAEVEKRHAEQEAGRKRIMEKYGIKEAVKPDIDMQPNYIPNASDLCGETGMTHSEMKALGMQIPQNPSLEDPSKKKTLKDHMPYMQKRSERTKGKKNVTNAKPENIDIDDQEALAAIASLESAEKYLTSNFQNIPSLPGKTQATLANSSENSSNAPLNSLNYTPTHQPPSAPSNLTKNFISTPTIPPPQGQKGQSAYKMSYEEQEMAAAAVAMFDQAIGKQGNILANVPASGYAPPYVPAPNTLAEPAPYGVGTASVNSSVPTKK</sequence>
<evidence type="ECO:0000256" key="2">
    <source>
        <dbReference type="ARBA" id="ARBA00004496"/>
    </source>
</evidence>
<feature type="region of interest" description="Disordered" evidence="5">
    <location>
        <begin position="825"/>
        <end position="859"/>
    </location>
</feature>
<dbReference type="GO" id="GO:0032456">
    <property type="term" value="P:endocytic recycling"/>
    <property type="evidence" value="ECO:0007669"/>
    <property type="project" value="TreeGrafter"/>
</dbReference>
<evidence type="ECO:0000256" key="1">
    <source>
        <dbReference type="ARBA" id="ARBA00004177"/>
    </source>
</evidence>
<dbReference type="AlphaFoldDB" id="A0A7I8W4J6"/>